<keyword evidence="10" id="KW-1185">Reference proteome</keyword>
<dbReference type="Pfam" id="PF00800">
    <property type="entry name" value="PDT"/>
    <property type="match status" value="1"/>
</dbReference>
<dbReference type="CDD" id="cd13532">
    <property type="entry name" value="PBP2_PDT_like"/>
    <property type="match status" value="1"/>
</dbReference>
<proteinExistence type="predicted"/>
<dbReference type="GO" id="GO:0009094">
    <property type="term" value="P:L-phenylalanine biosynthetic process"/>
    <property type="evidence" value="ECO:0007669"/>
    <property type="project" value="UniProtKB-KW"/>
</dbReference>
<keyword evidence="3" id="KW-0028">Amino-acid biosynthesis</keyword>
<evidence type="ECO:0000256" key="4">
    <source>
        <dbReference type="ARBA" id="ARBA00023141"/>
    </source>
</evidence>
<dbReference type="FunFam" id="3.40.190.10:FF:000034">
    <property type="entry name" value="Chorismate mutase/prephenate dehydratase"/>
    <property type="match status" value="1"/>
</dbReference>
<reference evidence="9" key="1">
    <citation type="submission" date="2020-11" db="EMBL/GenBank/DDBJ databases">
        <authorList>
            <consortium name="DOE Joint Genome Institute"/>
            <person name="Ahrendt S."/>
            <person name="Riley R."/>
            <person name="Andreopoulos W."/>
            <person name="Labutti K."/>
            <person name="Pangilinan J."/>
            <person name="Ruiz-Duenas F.J."/>
            <person name="Barrasa J.M."/>
            <person name="Sanchez-Garcia M."/>
            <person name="Camarero S."/>
            <person name="Miyauchi S."/>
            <person name="Serrano A."/>
            <person name="Linde D."/>
            <person name="Babiker R."/>
            <person name="Drula E."/>
            <person name="Ayuso-Fernandez I."/>
            <person name="Pacheco R."/>
            <person name="Padilla G."/>
            <person name="Ferreira P."/>
            <person name="Barriuso J."/>
            <person name="Kellner H."/>
            <person name="Castanera R."/>
            <person name="Alfaro M."/>
            <person name="Ramirez L."/>
            <person name="Pisabarro A.G."/>
            <person name="Kuo A."/>
            <person name="Tritt A."/>
            <person name="Lipzen A."/>
            <person name="He G."/>
            <person name="Yan M."/>
            <person name="Ng V."/>
            <person name="Cullen D."/>
            <person name="Martin F."/>
            <person name="Rosso M.-N."/>
            <person name="Henrissat B."/>
            <person name="Hibbett D."/>
            <person name="Martinez A.T."/>
            <person name="Grigoriev I.V."/>
        </authorList>
    </citation>
    <scope>NUCLEOTIDE SEQUENCE</scope>
    <source>
        <strain evidence="9">CBS 506.95</strain>
    </source>
</reference>
<evidence type="ECO:0000256" key="1">
    <source>
        <dbReference type="ARBA" id="ARBA00004741"/>
    </source>
</evidence>
<organism evidence="9 10">
    <name type="scientific">Crepidotus variabilis</name>
    <dbReference type="NCBI Taxonomy" id="179855"/>
    <lineage>
        <taxon>Eukaryota</taxon>
        <taxon>Fungi</taxon>
        <taxon>Dikarya</taxon>
        <taxon>Basidiomycota</taxon>
        <taxon>Agaricomycotina</taxon>
        <taxon>Agaricomycetes</taxon>
        <taxon>Agaricomycetidae</taxon>
        <taxon>Agaricales</taxon>
        <taxon>Agaricineae</taxon>
        <taxon>Crepidotaceae</taxon>
        <taxon>Crepidotus</taxon>
    </lineage>
</organism>
<accession>A0A9P6JSJ8</accession>
<comment type="caution">
    <text evidence="9">The sequence shown here is derived from an EMBL/GenBank/DDBJ whole genome shotgun (WGS) entry which is preliminary data.</text>
</comment>
<dbReference type="GO" id="GO:0004664">
    <property type="term" value="F:prephenate dehydratase activity"/>
    <property type="evidence" value="ECO:0007669"/>
    <property type="project" value="UniProtKB-EC"/>
</dbReference>
<dbReference type="PROSITE" id="PS51171">
    <property type="entry name" value="PREPHENATE_DEHYDR_3"/>
    <property type="match status" value="1"/>
</dbReference>
<evidence type="ECO:0000256" key="7">
    <source>
        <dbReference type="ARBA" id="ARBA00047848"/>
    </source>
</evidence>
<dbReference type="SUPFAM" id="SSF53850">
    <property type="entry name" value="Periplasmic binding protein-like II"/>
    <property type="match status" value="1"/>
</dbReference>
<evidence type="ECO:0000313" key="9">
    <source>
        <dbReference type="EMBL" id="KAF9532022.1"/>
    </source>
</evidence>
<dbReference type="GO" id="GO:0005737">
    <property type="term" value="C:cytoplasm"/>
    <property type="evidence" value="ECO:0007669"/>
    <property type="project" value="TreeGrafter"/>
</dbReference>
<name>A0A9P6JSJ8_9AGAR</name>
<evidence type="ECO:0000256" key="6">
    <source>
        <dbReference type="ARBA" id="ARBA00023239"/>
    </source>
</evidence>
<evidence type="ECO:0000256" key="2">
    <source>
        <dbReference type="ARBA" id="ARBA00013147"/>
    </source>
</evidence>
<dbReference type="EMBL" id="MU157833">
    <property type="protein sequence ID" value="KAF9532022.1"/>
    <property type="molecule type" value="Genomic_DNA"/>
</dbReference>
<dbReference type="PANTHER" id="PTHR21022:SF19">
    <property type="entry name" value="PREPHENATE DEHYDRATASE-RELATED"/>
    <property type="match status" value="1"/>
</dbReference>
<dbReference type="InterPro" id="IPR008242">
    <property type="entry name" value="Chor_mutase/pphenate_deHydtase"/>
</dbReference>
<dbReference type="PIRSF" id="PIRSF001500">
    <property type="entry name" value="Chor_mut_pdt_Ppr"/>
    <property type="match status" value="1"/>
</dbReference>
<dbReference type="InterPro" id="IPR001086">
    <property type="entry name" value="Preph_deHydtase"/>
</dbReference>
<keyword evidence="4" id="KW-0057">Aromatic amino acid biosynthesis</keyword>
<dbReference type="OrthoDB" id="983542at2759"/>
<evidence type="ECO:0000256" key="5">
    <source>
        <dbReference type="ARBA" id="ARBA00023222"/>
    </source>
</evidence>
<gene>
    <name evidence="9" type="ORF">CPB83DRAFT_52602</name>
</gene>
<sequence>MGRMAGDKLPVAILGPLGTYTHEAAFHAFGHHALYNERSSIADVFEALSTGELLGVVPHENSIFGTVVETFDLLRSTSCSIIGEVTLKVEHCLLVKHGVQLEQIKRVFSHEQALGQCRGFLGDRLPQAMTIKTPSTAAAAQAVLNQEQDCAAICSRMCATLFDGLEVLASGIQNEKSNFTQFYLLSSSNAYELPPPVSRDLQRKALIRVVAPATADTTRILDALKLSTLRISRRPSLEPIPFHSTYFVEVQGDQNSNSTKAEWRAEIETGLSRVKQVGAEGSILGFW</sequence>
<dbReference type="Gene3D" id="3.40.190.10">
    <property type="entry name" value="Periplasmic binding protein-like II"/>
    <property type="match status" value="2"/>
</dbReference>
<keyword evidence="6" id="KW-0456">Lyase</keyword>
<evidence type="ECO:0000259" key="8">
    <source>
        <dbReference type="PROSITE" id="PS51171"/>
    </source>
</evidence>
<dbReference type="EC" id="4.2.1.51" evidence="2"/>
<comment type="pathway">
    <text evidence="1">Amino-acid biosynthesis; L-phenylalanine biosynthesis; phenylpyruvate from prephenate: step 1/1.</text>
</comment>
<protein>
    <recommendedName>
        <fullName evidence="2">prephenate dehydratase</fullName>
        <ecNumber evidence="2">4.2.1.51</ecNumber>
    </recommendedName>
</protein>
<dbReference type="AlphaFoldDB" id="A0A9P6JSJ8"/>
<evidence type="ECO:0000313" key="10">
    <source>
        <dbReference type="Proteomes" id="UP000807306"/>
    </source>
</evidence>
<keyword evidence="5" id="KW-0584">Phenylalanine biosynthesis</keyword>
<comment type="catalytic activity">
    <reaction evidence="7">
        <text>prephenate + H(+) = 3-phenylpyruvate + CO2 + H2O</text>
        <dbReference type="Rhea" id="RHEA:21648"/>
        <dbReference type="ChEBI" id="CHEBI:15377"/>
        <dbReference type="ChEBI" id="CHEBI:15378"/>
        <dbReference type="ChEBI" id="CHEBI:16526"/>
        <dbReference type="ChEBI" id="CHEBI:18005"/>
        <dbReference type="ChEBI" id="CHEBI:29934"/>
        <dbReference type="EC" id="4.2.1.51"/>
    </reaction>
</comment>
<dbReference type="Proteomes" id="UP000807306">
    <property type="component" value="Unassembled WGS sequence"/>
</dbReference>
<dbReference type="PANTHER" id="PTHR21022">
    <property type="entry name" value="PREPHENATE DEHYDRATASE P PROTEIN"/>
    <property type="match status" value="1"/>
</dbReference>
<feature type="domain" description="Prephenate dehydratase" evidence="8">
    <location>
        <begin position="10"/>
        <end position="187"/>
    </location>
</feature>
<evidence type="ECO:0000256" key="3">
    <source>
        <dbReference type="ARBA" id="ARBA00022605"/>
    </source>
</evidence>